<name>A0ACA9MLY9_9GLOM</name>
<dbReference type="Proteomes" id="UP000789525">
    <property type="component" value="Unassembled WGS sequence"/>
</dbReference>
<evidence type="ECO:0000313" key="1">
    <source>
        <dbReference type="EMBL" id="CAG8600574.1"/>
    </source>
</evidence>
<gene>
    <name evidence="1" type="ORF">ACOLOM_LOCUS6665</name>
</gene>
<evidence type="ECO:0000313" key="2">
    <source>
        <dbReference type="Proteomes" id="UP000789525"/>
    </source>
</evidence>
<dbReference type="EMBL" id="CAJVPT010013976">
    <property type="protein sequence ID" value="CAG8600574.1"/>
    <property type="molecule type" value="Genomic_DNA"/>
</dbReference>
<comment type="caution">
    <text evidence="1">The sequence shown here is derived from an EMBL/GenBank/DDBJ whole genome shotgun (WGS) entry which is preliminary data.</text>
</comment>
<proteinExistence type="predicted"/>
<reference evidence="1" key="1">
    <citation type="submission" date="2021-06" db="EMBL/GenBank/DDBJ databases">
        <authorList>
            <person name="Kallberg Y."/>
            <person name="Tangrot J."/>
            <person name="Rosling A."/>
        </authorList>
    </citation>
    <scope>NUCLEOTIDE SEQUENCE</scope>
    <source>
        <strain evidence="1">CL356</strain>
    </source>
</reference>
<sequence length="232" mass="26241">LTASPAPLTGSSEILSTSHQKPPHDSRVNLSTLRKFEQEAFYRHERDAPQFDRRVQTWVQTSSDGKPTLETIEGLEPQPPVPTLAHSLDRVLFNSGPHWLRDPRSRVANFDEVLEKVPDIYDFDFARIQPYALFELAKREGKQFTGSTSSLTSLLSHIFFLISNGRGVDTSTLSSAFSKEGTMLEKFLINPTGEFDKLRRSTPLTEDTVLPSQGESYRYSKDQGYSTSRQEQ</sequence>
<feature type="non-terminal residue" evidence="1">
    <location>
        <position position="1"/>
    </location>
</feature>
<protein>
    <submittedName>
        <fullName evidence="1">9432_t:CDS:1</fullName>
    </submittedName>
</protein>
<keyword evidence="2" id="KW-1185">Reference proteome</keyword>
<accession>A0ACA9MLY9</accession>
<organism evidence="1 2">
    <name type="scientific">Acaulospora colombiana</name>
    <dbReference type="NCBI Taxonomy" id="27376"/>
    <lineage>
        <taxon>Eukaryota</taxon>
        <taxon>Fungi</taxon>
        <taxon>Fungi incertae sedis</taxon>
        <taxon>Mucoromycota</taxon>
        <taxon>Glomeromycotina</taxon>
        <taxon>Glomeromycetes</taxon>
        <taxon>Diversisporales</taxon>
        <taxon>Acaulosporaceae</taxon>
        <taxon>Acaulospora</taxon>
    </lineage>
</organism>